<dbReference type="PRINTS" id="PR01853">
    <property type="entry name" value="YAJCTRNLCASE"/>
</dbReference>
<evidence type="ECO:0000256" key="7">
    <source>
        <dbReference type="ARBA" id="ARBA00022927"/>
    </source>
</evidence>
<dbReference type="InterPro" id="IPR003849">
    <property type="entry name" value="Preprotein_translocase_YajC"/>
</dbReference>
<comment type="similarity">
    <text evidence="2">Belongs to the YajC family.</text>
</comment>
<evidence type="ECO:0000256" key="1">
    <source>
        <dbReference type="ARBA" id="ARBA00004162"/>
    </source>
</evidence>
<dbReference type="NCBIfam" id="TIGR00739">
    <property type="entry name" value="yajC"/>
    <property type="match status" value="1"/>
</dbReference>
<accession>A0ABY6BQP2</accession>
<evidence type="ECO:0000256" key="6">
    <source>
        <dbReference type="ARBA" id="ARBA00022692"/>
    </source>
</evidence>
<name>A0ABY6BQP2_9GAMM</name>
<dbReference type="PANTHER" id="PTHR33909:SF1">
    <property type="entry name" value="SEC TRANSLOCON ACCESSORY COMPLEX SUBUNIT YAJC"/>
    <property type="match status" value="1"/>
</dbReference>
<evidence type="ECO:0000313" key="13">
    <source>
        <dbReference type="Proteomes" id="UP001064632"/>
    </source>
</evidence>
<dbReference type="SMART" id="SM01323">
    <property type="entry name" value="YajC"/>
    <property type="match status" value="1"/>
</dbReference>
<protein>
    <recommendedName>
        <fullName evidence="3">Sec translocon accessory complex subunit YajC</fullName>
    </recommendedName>
</protein>
<keyword evidence="7" id="KW-0653">Protein transport</keyword>
<keyword evidence="4" id="KW-0813">Transport</keyword>
<evidence type="ECO:0000256" key="11">
    <source>
        <dbReference type="SAM" id="Phobius"/>
    </source>
</evidence>
<dbReference type="Pfam" id="PF02699">
    <property type="entry name" value="YajC"/>
    <property type="match status" value="1"/>
</dbReference>
<gene>
    <name evidence="12" type="primary">yajC</name>
    <name evidence="12" type="ORF">N4264_21375</name>
</gene>
<evidence type="ECO:0000256" key="10">
    <source>
        <dbReference type="ARBA" id="ARBA00023136"/>
    </source>
</evidence>
<dbReference type="EMBL" id="CP104694">
    <property type="protein sequence ID" value="UXI70735.1"/>
    <property type="molecule type" value="Genomic_DNA"/>
</dbReference>
<keyword evidence="5" id="KW-1003">Cell membrane</keyword>
<evidence type="ECO:0000256" key="2">
    <source>
        <dbReference type="ARBA" id="ARBA00006742"/>
    </source>
</evidence>
<keyword evidence="13" id="KW-1185">Reference proteome</keyword>
<evidence type="ECO:0000256" key="8">
    <source>
        <dbReference type="ARBA" id="ARBA00022989"/>
    </source>
</evidence>
<comment type="subcellular location">
    <subcellularLocation>
        <location evidence="1">Cell membrane</location>
        <topology evidence="1">Single-pass membrane protein</topology>
    </subcellularLocation>
</comment>
<reference evidence="12" key="1">
    <citation type="submission" date="2022-09" db="EMBL/GenBank/DDBJ databases">
        <title>Tahibacter sp. nov., isolated from a fresh water.</title>
        <authorList>
            <person name="Baek J.H."/>
            <person name="Lee J.K."/>
            <person name="Kim J.M."/>
            <person name="Jeon C.O."/>
        </authorList>
    </citation>
    <scope>NUCLEOTIDE SEQUENCE</scope>
    <source>
        <strain evidence="12">W38</strain>
    </source>
</reference>
<evidence type="ECO:0000256" key="3">
    <source>
        <dbReference type="ARBA" id="ARBA00014962"/>
    </source>
</evidence>
<organism evidence="12 13">
    <name type="scientific">Tahibacter amnicola</name>
    <dbReference type="NCBI Taxonomy" id="2976241"/>
    <lineage>
        <taxon>Bacteria</taxon>
        <taxon>Pseudomonadati</taxon>
        <taxon>Pseudomonadota</taxon>
        <taxon>Gammaproteobacteria</taxon>
        <taxon>Lysobacterales</taxon>
        <taxon>Rhodanobacteraceae</taxon>
        <taxon>Tahibacter</taxon>
    </lineage>
</organism>
<feature type="transmembrane region" description="Helical" evidence="11">
    <location>
        <begin position="24"/>
        <end position="42"/>
    </location>
</feature>
<evidence type="ECO:0000313" key="12">
    <source>
        <dbReference type="EMBL" id="UXI70735.1"/>
    </source>
</evidence>
<keyword evidence="6 11" id="KW-0812">Transmembrane</keyword>
<dbReference type="PANTHER" id="PTHR33909">
    <property type="entry name" value="SEC TRANSLOCON ACCESSORY COMPLEX SUBUNIT YAJC"/>
    <property type="match status" value="1"/>
</dbReference>
<evidence type="ECO:0000256" key="5">
    <source>
        <dbReference type="ARBA" id="ARBA00022475"/>
    </source>
</evidence>
<keyword evidence="9" id="KW-0811">Translocation</keyword>
<evidence type="ECO:0000256" key="4">
    <source>
        <dbReference type="ARBA" id="ARBA00022448"/>
    </source>
</evidence>
<proteinExistence type="inferred from homology"/>
<keyword evidence="10 11" id="KW-0472">Membrane</keyword>
<dbReference type="Proteomes" id="UP001064632">
    <property type="component" value="Chromosome"/>
</dbReference>
<evidence type="ECO:0000256" key="9">
    <source>
        <dbReference type="ARBA" id="ARBA00023010"/>
    </source>
</evidence>
<keyword evidence="8 11" id="KW-1133">Transmembrane helix</keyword>
<sequence length="112" mass="11694">MEFFISSASAQAAGAPAGAAGGGFGSIIMMVVMFGFIYFLMLRPQMKRAKEQRAMLSALAKGDEVATAAGLLGKVEEISESYVSIEIAPNVTVKLQKHAITAVLPKGTLKSA</sequence>